<proteinExistence type="predicted"/>
<keyword evidence="1" id="KW-0812">Transmembrane</keyword>
<dbReference type="AlphaFoldDB" id="A0AAV3GY91"/>
<evidence type="ECO:0000256" key="1">
    <source>
        <dbReference type="SAM" id="Phobius"/>
    </source>
</evidence>
<comment type="caution">
    <text evidence="2">The sequence shown here is derived from an EMBL/GenBank/DDBJ whole genome shotgun (WGS) entry which is preliminary data.</text>
</comment>
<dbReference type="Proteomes" id="UP000006402">
    <property type="component" value="Unassembled WGS sequence"/>
</dbReference>
<protein>
    <submittedName>
        <fullName evidence="2">Uncharacterized protein</fullName>
    </submittedName>
</protein>
<organism evidence="2 3">
    <name type="scientific">Enterococcus faecium R496</name>
    <dbReference type="NCBI Taxonomy" id="1134836"/>
    <lineage>
        <taxon>Bacteria</taxon>
        <taxon>Bacillati</taxon>
        <taxon>Bacillota</taxon>
        <taxon>Bacilli</taxon>
        <taxon>Lactobacillales</taxon>
        <taxon>Enterococcaceae</taxon>
        <taxon>Enterococcus</taxon>
    </lineage>
</organism>
<sequence>MPHSHEGKKNPKIEPVKIEKIRFSGSHLFTRSGVKNTCKAPEIRQPNNTKGNASITIDKKIVLICKTEFGIKENMSFLLFISSSFALQIYAFIQKKQVAL</sequence>
<keyword evidence="1" id="KW-1133">Transmembrane helix</keyword>
<evidence type="ECO:0000313" key="2">
    <source>
        <dbReference type="EMBL" id="EJX54370.1"/>
    </source>
</evidence>
<name>A0AAV3GY91_ENTFC</name>
<gene>
    <name evidence="2" type="ORF">HMPREF1378_00780</name>
</gene>
<accession>A0AAV3GY91</accession>
<reference evidence="2 3" key="1">
    <citation type="submission" date="2012-04" db="EMBL/GenBank/DDBJ databases">
        <authorList>
            <person name="Weinstock G."/>
            <person name="Sodergren E."/>
            <person name="Lobos E.A."/>
            <person name="Fulton L."/>
            <person name="Fulton R."/>
            <person name="Courtney L."/>
            <person name="Fronick C."/>
            <person name="O'Laughlin M."/>
            <person name="Godfrey J."/>
            <person name="Wilson R.M."/>
            <person name="Miner T."/>
            <person name="Farmer C."/>
            <person name="Delehaunty K."/>
            <person name="Cordes M."/>
            <person name="Minx P."/>
            <person name="Tomlinson C."/>
            <person name="Chen J."/>
            <person name="Wollam A."/>
            <person name="Pepin K.H."/>
            <person name="Bhonagiri V."/>
            <person name="Zhang X."/>
            <person name="Suruliraj S."/>
            <person name="Warren W."/>
            <person name="Mitreva M."/>
            <person name="Mardis E.R."/>
            <person name="Wilson R.K."/>
        </authorList>
    </citation>
    <scope>NUCLEOTIDE SEQUENCE [LARGE SCALE GENOMIC DNA]</scope>
    <source>
        <strain evidence="2 3">R496</strain>
    </source>
</reference>
<feature type="transmembrane region" description="Helical" evidence="1">
    <location>
        <begin position="76"/>
        <end position="93"/>
    </location>
</feature>
<evidence type="ECO:0000313" key="3">
    <source>
        <dbReference type="Proteomes" id="UP000006402"/>
    </source>
</evidence>
<dbReference type="EMBL" id="AMAH01000062">
    <property type="protein sequence ID" value="EJX54370.1"/>
    <property type="molecule type" value="Genomic_DNA"/>
</dbReference>
<keyword evidence="1" id="KW-0472">Membrane</keyword>